<accession>A0ABQ1XG40</accession>
<dbReference type="InterPro" id="IPR013785">
    <property type="entry name" value="Aldolase_TIM"/>
</dbReference>
<evidence type="ECO:0000256" key="2">
    <source>
        <dbReference type="ARBA" id="ARBA00005120"/>
    </source>
</evidence>
<keyword evidence="10 12" id="KW-0704">Schiff base</keyword>
<comment type="catalytic activity">
    <reaction evidence="11 12">
        <text>L-aspartate 4-semialdehyde + pyruvate = (2S,4S)-4-hydroxy-2,3,4,5-tetrahydrodipicolinate + H2O + H(+)</text>
        <dbReference type="Rhea" id="RHEA:34171"/>
        <dbReference type="ChEBI" id="CHEBI:15361"/>
        <dbReference type="ChEBI" id="CHEBI:15377"/>
        <dbReference type="ChEBI" id="CHEBI:15378"/>
        <dbReference type="ChEBI" id="CHEBI:67139"/>
        <dbReference type="ChEBI" id="CHEBI:537519"/>
        <dbReference type="EC" id="4.3.3.7"/>
    </reaction>
</comment>
<dbReference type="InterPro" id="IPR005263">
    <property type="entry name" value="DapA"/>
</dbReference>
<dbReference type="HAMAP" id="MF_00418">
    <property type="entry name" value="DapA"/>
    <property type="match status" value="1"/>
</dbReference>
<evidence type="ECO:0000256" key="8">
    <source>
        <dbReference type="ARBA" id="ARBA00023154"/>
    </source>
</evidence>
<evidence type="ECO:0000256" key="4">
    <source>
        <dbReference type="ARBA" id="ARBA00012086"/>
    </source>
</evidence>
<evidence type="ECO:0000256" key="5">
    <source>
        <dbReference type="ARBA" id="ARBA00022490"/>
    </source>
</evidence>
<dbReference type="PROSITE" id="PS00666">
    <property type="entry name" value="DHDPS_2"/>
    <property type="match status" value="1"/>
</dbReference>
<evidence type="ECO:0000256" key="12">
    <source>
        <dbReference type="HAMAP-Rule" id="MF_00418"/>
    </source>
</evidence>
<evidence type="ECO:0000256" key="9">
    <source>
        <dbReference type="ARBA" id="ARBA00023239"/>
    </source>
</evidence>
<feature type="site" description="Part of a proton relay during catalysis" evidence="12">
    <location>
        <position position="46"/>
    </location>
</feature>
<dbReference type="PANTHER" id="PTHR12128:SF66">
    <property type="entry name" value="4-HYDROXY-2-OXOGLUTARATE ALDOLASE, MITOCHONDRIAL"/>
    <property type="match status" value="1"/>
</dbReference>
<comment type="pathway">
    <text evidence="2 12">Amino-acid biosynthesis; L-lysine biosynthesis via DAP pathway; (S)-tetrahydrodipicolinate from L-aspartate: step 3/4.</text>
</comment>
<comment type="function">
    <text evidence="1 12">Catalyzes the condensation of (S)-aspartate-beta-semialdehyde [(S)-ASA] and pyruvate to 4-hydroxy-tetrahydrodipicolinate (HTPA).</text>
</comment>
<dbReference type="PIRSF" id="PIRSF001365">
    <property type="entry name" value="DHDPS"/>
    <property type="match status" value="1"/>
</dbReference>
<name>A0ABQ1XG40_9PROT</name>
<comment type="similarity">
    <text evidence="3 12 13">Belongs to the DapA family.</text>
</comment>
<feature type="active site" description="Proton donor/acceptor" evidence="12">
    <location>
        <position position="135"/>
    </location>
</feature>
<dbReference type="SUPFAM" id="SSF51569">
    <property type="entry name" value="Aldolase"/>
    <property type="match status" value="1"/>
</dbReference>
<comment type="subunit">
    <text evidence="12">Homotetramer; dimer of dimers.</text>
</comment>
<keyword evidence="9 12" id="KW-0456">Lyase</keyword>
<dbReference type="PANTHER" id="PTHR12128">
    <property type="entry name" value="DIHYDRODIPICOLINATE SYNTHASE"/>
    <property type="match status" value="1"/>
</dbReference>
<keyword evidence="15" id="KW-1185">Reference proteome</keyword>
<evidence type="ECO:0000256" key="13">
    <source>
        <dbReference type="PIRNR" id="PIRNR001365"/>
    </source>
</evidence>
<gene>
    <name evidence="12 14" type="primary">dapA</name>
    <name evidence="14" type="ORF">GCM10007420_05050</name>
</gene>
<proteinExistence type="inferred from homology"/>
<comment type="subcellular location">
    <subcellularLocation>
        <location evidence="12">Cytoplasm</location>
    </subcellularLocation>
</comment>
<dbReference type="Gene3D" id="3.20.20.70">
    <property type="entry name" value="Aldolase class I"/>
    <property type="match status" value="1"/>
</dbReference>
<dbReference type="PRINTS" id="PR00146">
    <property type="entry name" value="DHPICSNTHASE"/>
</dbReference>
<evidence type="ECO:0000256" key="10">
    <source>
        <dbReference type="ARBA" id="ARBA00023270"/>
    </source>
</evidence>
<evidence type="ECO:0000313" key="14">
    <source>
        <dbReference type="EMBL" id="GGG92624.1"/>
    </source>
</evidence>
<evidence type="ECO:0000256" key="1">
    <source>
        <dbReference type="ARBA" id="ARBA00003294"/>
    </source>
</evidence>
<dbReference type="NCBIfam" id="TIGR00674">
    <property type="entry name" value="dapA"/>
    <property type="match status" value="1"/>
</dbReference>
<dbReference type="InterPro" id="IPR020625">
    <property type="entry name" value="Schiff_base-form_aldolases_AS"/>
</dbReference>
<dbReference type="Proteomes" id="UP000648722">
    <property type="component" value="Unassembled WGS sequence"/>
</dbReference>
<comment type="caution">
    <text evidence="12">Was originally thought to be a dihydrodipicolinate synthase (DHDPS), catalyzing the condensation of (S)-aspartate-beta-semialdehyde [(S)-ASA] and pyruvate to dihydrodipicolinate (DHDP). However, it was shown in E.coli that the product of the enzymatic reaction is not dihydrodipicolinate but in fact (4S)-4-hydroxy-2,3,4,5-tetrahydro-(2S)-dipicolinic acid (HTPA), and that the consecutive dehydration reaction leading to DHDP is not spontaneous but catalyzed by DapB.</text>
</comment>
<reference evidence="15" key="1">
    <citation type="journal article" date="2019" name="Int. J. Syst. Evol. Microbiol.">
        <title>The Global Catalogue of Microorganisms (GCM) 10K type strain sequencing project: providing services to taxonomists for standard genome sequencing and annotation.</title>
        <authorList>
            <consortium name="The Broad Institute Genomics Platform"/>
            <consortium name="The Broad Institute Genome Sequencing Center for Infectious Disease"/>
            <person name="Wu L."/>
            <person name="Ma J."/>
        </authorList>
    </citation>
    <scope>NUCLEOTIDE SEQUENCE [LARGE SCALE GENOMIC DNA]</scope>
    <source>
        <strain evidence="15">CGMCC 1.12766</strain>
    </source>
</reference>
<evidence type="ECO:0000313" key="15">
    <source>
        <dbReference type="Proteomes" id="UP000648722"/>
    </source>
</evidence>
<keyword evidence="8 12" id="KW-0457">Lysine biosynthesis</keyword>
<feature type="binding site" evidence="12">
    <location>
        <position position="47"/>
    </location>
    <ligand>
        <name>pyruvate</name>
        <dbReference type="ChEBI" id="CHEBI:15361"/>
    </ligand>
</feature>
<protein>
    <recommendedName>
        <fullName evidence="4 12">4-hydroxy-tetrahydrodipicolinate synthase</fullName>
        <shortName evidence="12">HTPA synthase</shortName>
        <ecNumber evidence="4 12">4.3.3.7</ecNumber>
    </recommendedName>
</protein>
<keyword evidence="5 12" id="KW-0963">Cytoplasm</keyword>
<comment type="caution">
    <text evidence="14">The sequence shown here is derived from an EMBL/GenBank/DDBJ whole genome shotgun (WGS) entry which is preliminary data.</text>
</comment>
<keyword evidence="6 12" id="KW-0028">Amino-acid biosynthesis</keyword>
<dbReference type="InterPro" id="IPR002220">
    <property type="entry name" value="DapA-like"/>
</dbReference>
<dbReference type="CDD" id="cd00950">
    <property type="entry name" value="DHDPS"/>
    <property type="match status" value="1"/>
</dbReference>
<dbReference type="SMART" id="SM01130">
    <property type="entry name" value="DHDPS"/>
    <property type="match status" value="1"/>
</dbReference>
<feature type="site" description="Part of a proton relay during catalysis" evidence="12">
    <location>
        <position position="109"/>
    </location>
</feature>
<sequence length="293" mass="31098">MQTMFRGSFTALITPFSNGRVDTAALKRVVEHQIKAGTHGLVPVGTTGECVTLSHDEHRHVVETVLETAAGRVPVIAGAGSNNTAHAIELARFAKSAGADAVLVAAPYYNKPSQDGLTAHYLAIADAVEVPVFVYNVPGRSIVDISVETMARVAKHPNIVGVKDATGDIARVTQHRRAIGDDFIQLSGEDASALGYNAHGGVGVISVSSNVAPALCATFQNATLDGRWDEARELNDRLQPLHEVMFAYSSPSPAKYAASLLGLCSAEVRLPLVECPETVKERIAQVLKELSLL</sequence>
<dbReference type="EC" id="4.3.3.7" evidence="4 12"/>
<evidence type="ECO:0000256" key="6">
    <source>
        <dbReference type="ARBA" id="ARBA00022605"/>
    </source>
</evidence>
<feature type="active site" description="Schiff-base intermediate with substrate" evidence="12">
    <location>
        <position position="163"/>
    </location>
</feature>
<feature type="binding site" evidence="12">
    <location>
        <position position="205"/>
    </location>
    <ligand>
        <name>pyruvate</name>
        <dbReference type="ChEBI" id="CHEBI:15361"/>
    </ligand>
</feature>
<dbReference type="EMBL" id="BMFS01000002">
    <property type="protein sequence ID" value="GGG92624.1"/>
    <property type="molecule type" value="Genomic_DNA"/>
</dbReference>
<organism evidence="14 15">
    <name type="scientific">Glycocaulis albus</name>
    <dbReference type="NCBI Taxonomy" id="1382801"/>
    <lineage>
        <taxon>Bacteria</taxon>
        <taxon>Pseudomonadati</taxon>
        <taxon>Pseudomonadota</taxon>
        <taxon>Alphaproteobacteria</taxon>
        <taxon>Maricaulales</taxon>
        <taxon>Maricaulaceae</taxon>
        <taxon>Glycocaulis</taxon>
    </lineage>
</organism>
<evidence type="ECO:0000256" key="3">
    <source>
        <dbReference type="ARBA" id="ARBA00007592"/>
    </source>
</evidence>
<dbReference type="Pfam" id="PF00701">
    <property type="entry name" value="DHDPS"/>
    <property type="match status" value="1"/>
</dbReference>
<keyword evidence="7 12" id="KW-0220">Diaminopimelate biosynthesis</keyword>
<evidence type="ECO:0000256" key="11">
    <source>
        <dbReference type="ARBA" id="ARBA00047836"/>
    </source>
</evidence>
<evidence type="ECO:0000256" key="7">
    <source>
        <dbReference type="ARBA" id="ARBA00022915"/>
    </source>
</evidence>